<feature type="non-terminal residue" evidence="9">
    <location>
        <position position="1"/>
    </location>
</feature>
<keyword evidence="6" id="KW-0804">Transcription</keyword>
<evidence type="ECO:0000256" key="2">
    <source>
        <dbReference type="ARBA" id="ARBA00012418"/>
    </source>
</evidence>
<keyword evidence="4" id="KW-0808">Transferase</keyword>
<sequence>WLQKCITLVSRAGVYARWQSPADFPVYQHYSEYETELVRTDLFGRIKLSLQGAESGIQTFRARNGVAPNYVHGNDSSHMVFTILEAAARGIDSLAMIHDDFGTHAADTEELFDIIRLTFVRMYYDRDWLMAWKKEMERLDDTIELPDPPKQGDLDLLQVLDSKYFFG</sequence>
<dbReference type="EC" id="2.7.7.6" evidence="2"/>
<evidence type="ECO:0000313" key="9">
    <source>
        <dbReference type="EMBL" id="GAF79041.1"/>
    </source>
</evidence>
<proteinExistence type="inferred from homology"/>
<accession>X0SV91</accession>
<dbReference type="AlphaFoldDB" id="X0SV91"/>
<dbReference type="Pfam" id="PF00940">
    <property type="entry name" value="RNA_pol"/>
    <property type="match status" value="1"/>
</dbReference>
<dbReference type="GO" id="GO:0003899">
    <property type="term" value="F:DNA-directed RNA polymerase activity"/>
    <property type="evidence" value="ECO:0007669"/>
    <property type="project" value="UniProtKB-EC"/>
</dbReference>
<comment type="catalytic activity">
    <reaction evidence="7">
        <text>RNA(n) + a ribonucleoside 5'-triphosphate = RNA(n+1) + diphosphate</text>
        <dbReference type="Rhea" id="RHEA:21248"/>
        <dbReference type="Rhea" id="RHEA-COMP:14527"/>
        <dbReference type="Rhea" id="RHEA-COMP:17342"/>
        <dbReference type="ChEBI" id="CHEBI:33019"/>
        <dbReference type="ChEBI" id="CHEBI:61557"/>
        <dbReference type="ChEBI" id="CHEBI:140395"/>
        <dbReference type="EC" id="2.7.7.6"/>
    </reaction>
</comment>
<name>X0SV91_9ZZZZ</name>
<dbReference type="EMBL" id="BARS01007152">
    <property type="protein sequence ID" value="GAF79041.1"/>
    <property type="molecule type" value="Genomic_DNA"/>
</dbReference>
<dbReference type="Gene3D" id="3.30.70.370">
    <property type="match status" value="1"/>
</dbReference>
<dbReference type="PANTHER" id="PTHR10102">
    <property type="entry name" value="DNA-DIRECTED RNA POLYMERASE, MITOCHONDRIAL"/>
    <property type="match status" value="1"/>
</dbReference>
<evidence type="ECO:0000256" key="5">
    <source>
        <dbReference type="ARBA" id="ARBA00022695"/>
    </source>
</evidence>
<evidence type="ECO:0000256" key="4">
    <source>
        <dbReference type="ARBA" id="ARBA00022679"/>
    </source>
</evidence>
<organism evidence="9">
    <name type="scientific">marine sediment metagenome</name>
    <dbReference type="NCBI Taxonomy" id="412755"/>
    <lineage>
        <taxon>unclassified sequences</taxon>
        <taxon>metagenomes</taxon>
        <taxon>ecological metagenomes</taxon>
    </lineage>
</organism>
<evidence type="ECO:0000256" key="1">
    <source>
        <dbReference type="ARBA" id="ARBA00009493"/>
    </source>
</evidence>
<dbReference type="InterPro" id="IPR046950">
    <property type="entry name" value="DNA-dir_Rpol_C_phage-type"/>
</dbReference>
<evidence type="ECO:0000256" key="7">
    <source>
        <dbReference type="ARBA" id="ARBA00048552"/>
    </source>
</evidence>
<dbReference type="SUPFAM" id="SSF56672">
    <property type="entry name" value="DNA/RNA polymerases"/>
    <property type="match status" value="1"/>
</dbReference>
<evidence type="ECO:0000256" key="6">
    <source>
        <dbReference type="ARBA" id="ARBA00023163"/>
    </source>
</evidence>
<comment type="caution">
    <text evidence="9">The sequence shown here is derived from an EMBL/GenBank/DDBJ whole genome shotgun (WGS) entry which is preliminary data.</text>
</comment>
<keyword evidence="3" id="KW-0240">DNA-directed RNA polymerase</keyword>
<dbReference type="GO" id="GO:0006390">
    <property type="term" value="P:mitochondrial transcription"/>
    <property type="evidence" value="ECO:0007669"/>
    <property type="project" value="TreeGrafter"/>
</dbReference>
<keyword evidence="5" id="KW-0548">Nucleotidyltransferase</keyword>
<evidence type="ECO:0000259" key="8">
    <source>
        <dbReference type="Pfam" id="PF00940"/>
    </source>
</evidence>
<comment type="similarity">
    <text evidence="1">Belongs to the phage and mitochondrial RNA polymerase family.</text>
</comment>
<reference evidence="9" key="1">
    <citation type="journal article" date="2014" name="Front. Microbiol.">
        <title>High frequency of phylogenetically diverse reductive dehalogenase-homologous genes in deep subseafloor sedimentary metagenomes.</title>
        <authorList>
            <person name="Kawai M."/>
            <person name="Futagami T."/>
            <person name="Toyoda A."/>
            <person name="Takaki Y."/>
            <person name="Nishi S."/>
            <person name="Hori S."/>
            <person name="Arai W."/>
            <person name="Tsubouchi T."/>
            <person name="Morono Y."/>
            <person name="Uchiyama I."/>
            <person name="Ito T."/>
            <person name="Fujiyama A."/>
            <person name="Inagaki F."/>
            <person name="Takami H."/>
        </authorList>
    </citation>
    <scope>NUCLEOTIDE SEQUENCE</scope>
    <source>
        <strain evidence="9">Expedition CK06-06</strain>
    </source>
</reference>
<feature type="domain" description="DNA-directed RNA polymerase C-terminal" evidence="8">
    <location>
        <begin position="16"/>
        <end position="137"/>
    </location>
</feature>
<gene>
    <name evidence="9" type="ORF">S01H1_13828</name>
</gene>
<dbReference type="GO" id="GO:0034245">
    <property type="term" value="C:mitochondrial DNA-directed RNA polymerase complex"/>
    <property type="evidence" value="ECO:0007669"/>
    <property type="project" value="TreeGrafter"/>
</dbReference>
<dbReference type="InterPro" id="IPR002092">
    <property type="entry name" value="DNA-dir_Rpol_phage-type"/>
</dbReference>
<protein>
    <recommendedName>
        <fullName evidence="2">DNA-directed RNA polymerase</fullName>
        <ecNumber evidence="2">2.7.7.6</ecNumber>
    </recommendedName>
</protein>
<dbReference type="InterPro" id="IPR043502">
    <property type="entry name" value="DNA/RNA_pol_sf"/>
</dbReference>
<evidence type="ECO:0000256" key="3">
    <source>
        <dbReference type="ARBA" id="ARBA00022478"/>
    </source>
</evidence>
<dbReference type="PANTHER" id="PTHR10102:SF0">
    <property type="entry name" value="DNA-DIRECTED RNA POLYMERASE, MITOCHONDRIAL"/>
    <property type="match status" value="1"/>
</dbReference>
<dbReference type="GO" id="GO:0003677">
    <property type="term" value="F:DNA binding"/>
    <property type="evidence" value="ECO:0007669"/>
    <property type="project" value="InterPro"/>
</dbReference>